<keyword evidence="2" id="KW-1185">Reference proteome</keyword>
<reference evidence="2" key="1">
    <citation type="journal article" date="2019" name="Int. J. Syst. Evol. Microbiol.">
        <title>The Global Catalogue of Microorganisms (GCM) 10K type strain sequencing project: providing services to taxonomists for standard genome sequencing and annotation.</title>
        <authorList>
            <consortium name="The Broad Institute Genomics Platform"/>
            <consortium name="The Broad Institute Genome Sequencing Center for Infectious Disease"/>
            <person name="Wu L."/>
            <person name="Ma J."/>
        </authorList>
    </citation>
    <scope>NUCLEOTIDE SEQUENCE [LARGE SCALE GENOMIC DNA]</scope>
    <source>
        <strain evidence="2">JCM 12607</strain>
    </source>
</reference>
<evidence type="ECO:0000313" key="2">
    <source>
        <dbReference type="Proteomes" id="UP001596915"/>
    </source>
</evidence>
<proteinExistence type="predicted"/>
<organism evidence="1 2">
    <name type="scientific">Streptomyces sanglieri</name>
    <dbReference type="NCBI Taxonomy" id="193460"/>
    <lineage>
        <taxon>Bacteria</taxon>
        <taxon>Bacillati</taxon>
        <taxon>Actinomycetota</taxon>
        <taxon>Actinomycetes</taxon>
        <taxon>Kitasatosporales</taxon>
        <taxon>Streptomycetaceae</taxon>
        <taxon>Streptomyces</taxon>
    </lineage>
</organism>
<dbReference type="InterPro" id="IPR027417">
    <property type="entry name" value="P-loop_NTPase"/>
</dbReference>
<sequence length="577" mass="63185">MTVQLEKALFDENPGTDVRTDGGRSYVARAELVLARPDHRQLTAAGLDPDPLQLMAAACAHADSERGERVELVVDLVPVAGRRVARWRRRLVRRAQHRGPSAFGEQLGGEGRAGAGGSLWSQVLAGLDGGNSRGSGSRPGQRAGRVPRASDLAEGVGKFLPGVDAQVFAVQVMVRTVAAHPVKAQALLHQVMAVMDAWSGENWWRPVGPRTGMWRPYSSVWWRRRSFERRFSTGEFAPSKRQWVTSREIAALLKPPSVRCTPSNVVRTGGVVPAAPSRLPEWTGQQGVVPLGMVTGADGRARLGAVPQQDVLFGASLGRSGFGKSELALLQALTLGYAGFGVWFLDPHGAAVQRALPYLTHPAVVDRVQLIDLSVKDPAARIASWNPLSMEGRDRAQIQDVVGAVVGGLASAQGWGDRAPRARAILSHAVQVLAYLALLMCERGRPDLQPTLFSITRLLTDERWRMQVLERLPRRLSRFWRHTFPRYEGNAVPVVTQMLEQLETSDSLRAFLGQPRSSYNVRQAMDESKIVLLRCSGTGAVTRSSRACCCSICSWQGCRARACLPRTWKRCSRSRTN</sequence>
<name>A0ABW2WPK2_9ACTN</name>
<dbReference type="SUPFAM" id="SSF52540">
    <property type="entry name" value="P-loop containing nucleoside triphosphate hydrolases"/>
    <property type="match status" value="1"/>
</dbReference>
<evidence type="ECO:0008006" key="3">
    <source>
        <dbReference type="Google" id="ProtNLM"/>
    </source>
</evidence>
<dbReference type="Proteomes" id="UP001596915">
    <property type="component" value="Unassembled WGS sequence"/>
</dbReference>
<evidence type="ECO:0000313" key="1">
    <source>
        <dbReference type="EMBL" id="MFD0621900.1"/>
    </source>
</evidence>
<accession>A0ABW2WPK2</accession>
<protein>
    <recommendedName>
        <fullName evidence="3">ATP/GTP-binding protein</fullName>
    </recommendedName>
</protein>
<comment type="caution">
    <text evidence="1">The sequence shown here is derived from an EMBL/GenBank/DDBJ whole genome shotgun (WGS) entry which is preliminary data.</text>
</comment>
<gene>
    <name evidence="1" type="ORF">ACFQ2K_02895</name>
</gene>
<dbReference type="EMBL" id="JBHTGL010000005">
    <property type="protein sequence ID" value="MFD0621900.1"/>
    <property type="molecule type" value="Genomic_DNA"/>
</dbReference>